<feature type="non-terminal residue" evidence="2">
    <location>
        <position position="1"/>
    </location>
</feature>
<reference evidence="2" key="1">
    <citation type="submission" date="2021-01" db="EMBL/GenBank/DDBJ databases">
        <title>Chromosome-level genome assembly of a human fungal pathogen reveals clustering of transcriptionally co-regulated genes.</title>
        <authorList>
            <person name="Voorhies M."/>
            <person name="Cohen S."/>
            <person name="Shea T.P."/>
            <person name="Petrus S."/>
            <person name="Munoz J.F."/>
            <person name="Poplawski S."/>
            <person name="Goldman W.E."/>
            <person name="Michael T."/>
            <person name="Cuomo C.A."/>
            <person name="Sil A."/>
            <person name="Beyhan S."/>
        </authorList>
    </citation>
    <scope>NUCLEOTIDE SEQUENCE</scope>
    <source>
        <strain evidence="2">WU24</strain>
    </source>
</reference>
<evidence type="ECO:0000313" key="2">
    <source>
        <dbReference type="EMBL" id="QSS65394.1"/>
    </source>
</evidence>
<dbReference type="EMBL" id="CP069115">
    <property type="protein sequence ID" value="QSS65394.1"/>
    <property type="molecule type" value="Genomic_DNA"/>
</dbReference>
<dbReference type="AlphaFoldDB" id="A0A8A1ML61"/>
<feature type="non-terminal residue" evidence="2">
    <location>
        <position position="110"/>
    </location>
</feature>
<gene>
    <name evidence="2" type="ORF">I7I51_06237</name>
</gene>
<name>A0A8A1ML61_AJECA</name>
<protein>
    <submittedName>
        <fullName evidence="2">Uncharacterized protein</fullName>
    </submittedName>
</protein>
<dbReference type="Proteomes" id="UP000663671">
    <property type="component" value="Chromosome 3"/>
</dbReference>
<feature type="region of interest" description="Disordered" evidence="1">
    <location>
        <begin position="56"/>
        <end position="78"/>
    </location>
</feature>
<feature type="compositionally biased region" description="Acidic residues" evidence="1">
    <location>
        <begin position="61"/>
        <end position="70"/>
    </location>
</feature>
<sequence length="110" mass="12003">LKHPYIFIGLVWHIVGEISSATIQVFQPFPKQQSMVAGKRPRAVSNATFPNLLAVAPTRVDDDDDDDDDGNGNSSAPVLRKKIQIEHLSLASVRYVFGPLGNAAPPIRAR</sequence>
<dbReference type="VEuPathDB" id="FungiDB:I7I51_06237"/>
<organism evidence="2 3">
    <name type="scientific">Ajellomyces capsulatus</name>
    <name type="common">Darling's disease fungus</name>
    <name type="synonym">Histoplasma capsulatum</name>
    <dbReference type="NCBI Taxonomy" id="5037"/>
    <lineage>
        <taxon>Eukaryota</taxon>
        <taxon>Fungi</taxon>
        <taxon>Dikarya</taxon>
        <taxon>Ascomycota</taxon>
        <taxon>Pezizomycotina</taxon>
        <taxon>Eurotiomycetes</taxon>
        <taxon>Eurotiomycetidae</taxon>
        <taxon>Onygenales</taxon>
        <taxon>Ajellomycetaceae</taxon>
        <taxon>Histoplasma</taxon>
    </lineage>
</organism>
<accession>A0A8A1ML61</accession>
<evidence type="ECO:0000313" key="3">
    <source>
        <dbReference type="Proteomes" id="UP000663671"/>
    </source>
</evidence>
<evidence type="ECO:0000256" key="1">
    <source>
        <dbReference type="SAM" id="MobiDB-lite"/>
    </source>
</evidence>
<proteinExistence type="predicted"/>